<comment type="subcellular location">
    <subcellularLocation>
        <location evidence="6">Cytoplasm</location>
    </subcellularLocation>
</comment>
<dbReference type="Pfam" id="PF02609">
    <property type="entry name" value="Exonuc_VII_S"/>
    <property type="match status" value="1"/>
</dbReference>
<comment type="function">
    <text evidence="6">Bidirectionally degrades single-stranded DNA into large acid-insoluble oligonucleotides, which are then degraded further into small acid-soluble oligonucleotides.</text>
</comment>
<dbReference type="NCBIfam" id="NF002139">
    <property type="entry name" value="PRK00977.1-3"/>
    <property type="match status" value="1"/>
</dbReference>
<evidence type="ECO:0000256" key="7">
    <source>
        <dbReference type="SAM" id="MobiDB-lite"/>
    </source>
</evidence>
<dbReference type="AlphaFoldDB" id="J0DE93"/>
<dbReference type="PANTHER" id="PTHR34137">
    <property type="entry name" value="EXODEOXYRIBONUCLEASE 7 SMALL SUBUNIT"/>
    <property type="match status" value="1"/>
</dbReference>
<dbReference type="eggNOG" id="COG1722">
    <property type="taxonomic scope" value="Bacteria"/>
</dbReference>
<dbReference type="Proteomes" id="UP000006415">
    <property type="component" value="Unassembled WGS sequence"/>
</dbReference>
<dbReference type="InterPro" id="IPR003761">
    <property type="entry name" value="Exonuc_VII_S"/>
</dbReference>
<dbReference type="PANTHER" id="PTHR34137:SF1">
    <property type="entry name" value="EXODEOXYRIBONUCLEASE 7 SMALL SUBUNIT"/>
    <property type="match status" value="1"/>
</dbReference>
<dbReference type="EMBL" id="AGZS01000006">
    <property type="protein sequence ID" value="EJD64583.1"/>
    <property type="molecule type" value="Genomic_DNA"/>
</dbReference>
<dbReference type="RefSeq" id="WP_007148141.1">
    <property type="nucleotide sequence ID" value="NZ_AKCI01000001.1"/>
</dbReference>
<keyword evidence="5 6" id="KW-0269">Exonuclease</keyword>
<evidence type="ECO:0000256" key="5">
    <source>
        <dbReference type="ARBA" id="ARBA00022839"/>
    </source>
</evidence>
<organism evidence="8 9">
    <name type="scientific">Scardovia wiggsiae F0424</name>
    <dbReference type="NCBI Taxonomy" id="857290"/>
    <lineage>
        <taxon>Bacteria</taxon>
        <taxon>Bacillati</taxon>
        <taxon>Actinomycetota</taxon>
        <taxon>Actinomycetes</taxon>
        <taxon>Bifidobacteriales</taxon>
        <taxon>Bifidobacteriaceae</taxon>
        <taxon>Scardovia</taxon>
    </lineage>
</organism>
<comment type="subunit">
    <text evidence="6">Heterooligomer composed of large and small subunits.</text>
</comment>
<dbReference type="STRING" id="857290.HMPREF9156_01078"/>
<feature type="region of interest" description="Disordered" evidence="7">
    <location>
        <begin position="1"/>
        <end position="25"/>
    </location>
</feature>
<dbReference type="HAMAP" id="MF_00337">
    <property type="entry name" value="Exonuc_7_S"/>
    <property type="match status" value="1"/>
</dbReference>
<gene>
    <name evidence="6" type="primary">xseB</name>
    <name evidence="8" type="ORF">HMPREF9156_01078</name>
</gene>
<dbReference type="NCBIfam" id="TIGR01280">
    <property type="entry name" value="xseB"/>
    <property type="match status" value="1"/>
</dbReference>
<keyword evidence="9" id="KW-1185">Reference proteome</keyword>
<keyword evidence="3 6" id="KW-0540">Nuclease</keyword>
<evidence type="ECO:0000256" key="2">
    <source>
        <dbReference type="ARBA" id="ARBA00022490"/>
    </source>
</evidence>
<evidence type="ECO:0000256" key="4">
    <source>
        <dbReference type="ARBA" id="ARBA00022801"/>
    </source>
</evidence>
<dbReference type="HOGENOM" id="CLU_145918_0_2_11"/>
<dbReference type="GeneID" id="97292007"/>
<reference evidence="8 9" key="1">
    <citation type="submission" date="2012-01" db="EMBL/GenBank/DDBJ databases">
        <title>The Genome Sequence of Scardovia wiggsiae F0424.</title>
        <authorList>
            <consortium name="The Broad Institute Genome Sequencing Platform"/>
            <person name="Earl A."/>
            <person name="Ward D."/>
            <person name="Feldgarden M."/>
            <person name="Gevers D."/>
            <person name="Izard J."/>
            <person name="Ganesan A."/>
            <person name="Baranova O.V."/>
            <person name="Blanton J.M."/>
            <person name="Tanner A.C."/>
            <person name="Mathney J."/>
            <person name="Dewhirst F.E."/>
            <person name="Young S.K."/>
            <person name="Zeng Q."/>
            <person name="Gargeya S."/>
            <person name="Fitzgerald M."/>
            <person name="Haas B."/>
            <person name="Abouelleil A."/>
            <person name="Alvarado L."/>
            <person name="Arachchi H.M."/>
            <person name="Berlin A."/>
            <person name="Chapman S.B."/>
            <person name="Gearin G."/>
            <person name="Goldberg J."/>
            <person name="Griggs A."/>
            <person name="Gujja S."/>
            <person name="Hansen M."/>
            <person name="Heiman D."/>
            <person name="Howarth C."/>
            <person name="Larimer J."/>
            <person name="Lui A."/>
            <person name="MacDonald P.J.P."/>
            <person name="McCowen C."/>
            <person name="Montmayeur A."/>
            <person name="Murphy C."/>
            <person name="Neiman D."/>
            <person name="Pearson M."/>
            <person name="Priest M."/>
            <person name="Roberts A."/>
            <person name="Saif S."/>
            <person name="Shea T."/>
            <person name="Sisk P."/>
            <person name="Stolte C."/>
            <person name="Sykes S."/>
            <person name="Wortman J."/>
            <person name="Nusbaum C."/>
            <person name="Birren B."/>
        </authorList>
    </citation>
    <scope>NUCLEOTIDE SEQUENCE [LARGE SCALE GENOMIC DNA]</scope>
    <source>
        <strain evidence="8 9">F0424</strain>
    </source>
</reference>
<proteinExistence type="inferred from homology"/>
<evidence type="ECO:0000256" key="1">
    <source>
        <dbReference type="ARBA" id="ARBA00009998"/>
    </source>
</evidence>
<dbReference type="OrthoDB" id="5244334at2"/>
<evidence type="ECO:0000256" key="3">
    <source>
        <dbReference type="ARBA" id="ARBA00022722"/>
    </source>
</evidence>
<protein>
    <recommendedName>
        <fullName evidence="6">Exodeoxyribonuclease 7 small subunit</fullName>
        <ecNumber evidence="6">3.1.11.6</ecNumber>
    </recommendedName>
    <alternativeName>
        <fullName evidence="6">Exodeoxyribonuclease VII small subunit</fullName>
        <shortName evidence="6">Exonuclease VII small subunit</shortName>
    </alternativeName>
</protein>
<dbReference type="GO" id="GO:0009318">
    <property type="term" value="C:exodeoxyribonuclease VII complex"/>
    <property type="evidence" value="ECO:0007669"/>
    <property type="project" value="UniProtKB-UniRule"/>
</dbReference>
<comment type="catalytic activity">
    <reaction evidence="6">
        <text>Exonucleolytic cleavage in either 5'- to 3'- or 3'- to 5'-direction to yield nucleoside 5'-phosphates.</text>
        <dbReference type="EC" id="3.1.11.6"/>
    </reaction>
</comment>
<keyword evidence="4 6" id="KW-0378">Hydrolase</keyword>
<evidence type="ECO:0000256" key="6">
    <source>
        <dbReference type="HAMAP-Rule" id="MF_00337"/>
    </source>
</evidence>
<evidence type="ECO:0000313" key="8">
    <source>
        <dbReference type="EMBL" id="EJD64583.1"/>
    </source>
</evidence>
<comment type="caution">
    <text evidence="8">The sequence shown here is derived from an EMBL/GenBank/DDBJ whole genome shotgun (WGS) entry which is preliminary data.</text>
</comment>
<name>J0DE93_9BIFI</name>
<keyword evidence="2 6" id="KW-0963">Cytoplasm</keyword>
<accession>J0DE93</accession>
<dbReference type="InterPro" id="IPR037004">
    <property type="entry name" value="Exonuc_VII_ssu_sf"/>
</dbReference>
<sequence length="102" mass="10703">MAKAAGAKPAESTGKASSLTDEERAQISALSYEQARDQLTEAVQALEAGGLDLENSVRQWELGEALARRAQEVLDDVRAKLDAAQADQASAGENAGTQGNME</sequence>
<dbReference type="GO" id="GO:0008855">
    <property type="term" value="F:exodeoxyribonuclease VII activity"/>
    <property type="evidence" value="ECO:0007669"/>
    <property type="project" value="UniProtKB-UniRule"/>
</dbReference>
<evidence type="ECO:0000313" key="9">
    <source>
        <dbReference type="Proteomes" id="UP000006415"/>
    </source>
</evidence>
<dbReference type="Gene3D" id="1.10.287.1040">
    <property type="entry name" value="Exonuclease VII, small subunit"/>
    <property type="match status" value="1"/>
</dbReference>
<dbReference type="GO" id="GO:0006308">
    <property type="term" value="P:DNA catabolic process"/>
    <property type="evidence" value="ECO:0007669"/>
    <property type="project" value="UniProtKB-UniRule"/>
</dbReference>
<dbReference type="SUPFAM" id="SSF116842">
    <property type="entry name" value="XseB-like"/>
    <property type="match status" value="1"/>
</dbReference>
<dbReference type="GO" id="GO:0005829">
    <property type="term" value="C:cytosol"/>
    <property type="evidence" value="ECO:0007669"/>
    <property type="project" value="TreeGrafter"/>
</dbReference>
<comment type="similarity">
    <text evidence="1 6">Belongs to the XseB family.</text>
</comment>
<dbReference type="EC" id="3.1.11.6" evidence="6"/>